<dbReference type="AlphaFoldDB" id="A0A841ERQ6"/>
<keyword evidence="1" id="KW-0812">Transmembrane</keyword>
<keyword evidence="1" id="KW-0472">Membrane</keyword>
<dbReference type="EMBL" id="JACHKT010000012">
    <property type="protein sequence ID" value="MBB6003358.1"/>
    <property type="molecule type" value="Genomic_DNA"/>
</dbReference>
<dbReference type="Proteomes" id="UP000524404">
    <property type="component" value="Unassembled WGS sequence"/>
</dbReference>
<evidence type="ECO:0000313" key="2">
    <source>
        <dbReference type="EMBL" id="MBB6003358.1"/>
    </source>
</evidence>
<accession>A0A841ERQ6</accession>
<proteinExistence type="predicted"/>
<keyword evidence="1" id="KW-1133">Transmembrane helix</keyword>
<comment type="caution">
    <text evidence="2">The sequence shown here is derived from an EMBL/GenBank/DDBJ whole genome shotgun (WGS) entry which is preliminary data.</text>
</comment>
<keyword evidence="3" id="KW-1185">Reference proteome</keyword>
<name>A0A841ERQ6_9BACT</name>
<protein>
    <submittedName>
        <fullName evidence="2">Uncharacterized protein</fullName>
    </submittedName>
</protein>
<sequence>MEQSTPRKRAPRPKLKMPLIGNMLGGSGNASSKDPSFFSGKLTPMIIAAVVIIYGIDYFRTKNDTHRVYQGVSDIKEMVWEGKVAKKWANIIPPNSEIHYVFQLIDAKGEVQTVDLGNDKAGLGDFVMPKNTLIKKAGSLDVTVKRYFKNDTTITLKY</sequence>
<dbReference type="RefSeq" id="WP_184133787.1">
    <property type="nucleotide sequence ID" value="NZ_JACHKT010000012.1"/>
</dbReference>
<gene>
    <name evidence="2" type="ORF">HNP25_002014</name>
</gene>
<evidence type="ECO:0000313" key="3">
    <source>
        <dbReference type="Proteomes" id="UP000524404"/>
    </source>
</evidence>
<reference evidence="2 3" key="1">
    <citation type="submission" date="2020-08" db="EMBL/GenBank/DDBJ databases">
        <title>Functional genomics of gut bacteria from endangered species of beetles.</title>
        <authorList>
            <person name="Carlos-Shanley C."/>
        </authorList>
    </citation>
    <scope>NUCLEOTIDE SEQUENCE [LARGE SCALE GENOMIC DNA]</scope>
    <source>
        <strain evidence="2 3">S00070</strain>
    </source>
</reference>
<evidence type="ECO:0000256" key="1">
    <source>
        <dbReference type="SAM" id="Phobius"/>
    </source>
</evidence>
<feature type="transmembrane region" description="Helical" evidence="1">
    <location>
        <begin position="42"/>
        <end position="59"/>
    </location>
</feature>
<organism evidence="2 3">
    <name type="scientific">Arcicella rosea</name>
    <dbReference type="NCBI Taxonomy" id="502909"/>
    <lineage>
        <taxon>Bacteria</taxon>
        <taxon>Pseudomonadati</taxon>
        <taxon>Bacteroidota</taxon>
        <taxon>Cytophagia</taxon>
        <taxon>Cytophagales</taxon>
        <taxon>Flectobacillaceae</taxon>
        <taxon>Arcicella</taxon>
    </lineage>
</organism>